<dbReference type="PANTHER" id="PTHR12560:SF0">
    <property type="entry name" value="LD18904P"/>
    <property type="match status" value="1"/>
</dbReference>
<organism evidence="14 15">
    <name type="scientific">Elysia chlorotica</name>
    <name type="common">Eastern emerald elysia</name>
    <name type="synonym">Sea slug</name>
    <dbReference type="NCBI Taxonomy" id="188477"/>
    <lineage>
        <taxon>Eukaryota</taxon>
        <taxon>Metazoa</taxon>
        <taxon>Spiralia</taxon>
        <taxon>Lophotrochozoa</taxon>
        <taxon>Mollusca</taxon>
        <taxon>Gastropoda</taxon>
        <taxon>Heterobranchia</taxon>
        <taxon>Euthyneura</taxon>
        <taxon>Panpulmonata</taxon>
        <taxon>Sacoglossa</taxon>
        <taxon>Placobranchoidea</taxon>
        <taxon>Plakobranchidae</taxon>
        <taxon>Elysia</taxon>
    </lineage>
</organism>
<dbReference type="GO" id="GO:0005789">
    <property type="term" value="C:endoplasmic reticulum membrane"/>
    <property type="evidence" value="ECO:0007669"/>
    <property type="project" value="UniProtKB-SubCell"/>
</dbReference>
<feature type="compositionally biased region" description="Polar residues" evidence="11">
    <location>
        <begin position="372"/>
        <end position="390"/>
    </location>
</feature>
<sequence>MASIWNSVRDFIWNEEFWLGDDAQWKDFESSDPSVYYPQLRHMNWSIVVGVALVFVRMLYENFLITPLGHFMGMKERKPIHLPDVPLLESAYKKYRIKVPNEEMKKLVKQTDLTERQIQRWMFKRKVLAMPSSMYKFRECSWHLLFYTFALCYGLYSLWDKPWLWVTVNCWVGWPKQHIDTEIFILYLLELSFYWSLLFAIVFQRDYQKKDKTEMIIHHIVTILLIYFSWACNFVRVGSLVIVVHDLADPWLSIAKMAKYTKHQTTCEIFFGMFILTWITSRIFIYPLWVLNASAVEIHDYVTTFPAYWFFNGLLIVLQLLSIMWTYLILSIAFQKLTIGTIEKDIRSESDSELSESSDDAKLDSLPKKKQLQPSVTNGISSSQPVTRRK</sequence>
<feature type="region of interest" description="Disordered" evidence="11">
    <location>
        <begin position="347"/>
        <end position="390"/>
    </location>
</feature>
<dbReference type="EMBL" id="RQTK01000795">
    <property type="protein sequence ID" value="RUS74827.1"/>
    <property type="molecule type" value="Genomic_DNA"/>
</dbReference>
<feature type="transmembrane region" description="Helical" evidence="12">
    <location>
        <begin position="140"/>
        <end position="159"/>
    </location>
</feature>
<dbReference type="SUPFAM" id="SSF46689">
    <property type="entry name" value="Homeodomain-like"/>
    <property type="match status" value="1"/>
</dbReference>
<dbReference type="AlphaFoldDB" id="A0A3S0ZCV5"/>
<evidence type="ECO:0000256" key="8">
    <source>
        <dbReference type="ARBA" id="ARBA00023098"/>
    </source>
</evidence>
<evidence type="ECO:0000256" key="2">
    <source>
        <dbReference type="ARBA" id="ARBA00004760"/>
    </source>
</evidence>
<feature type="transmembrane region" description="Helical" evidence="12">
    <location>
        <begin position="42"/>
        <end position="60"/>
    </location>
</feature>
<comment type="pathway">
    <text evidence="3">Sphingolipid metabolism.</text>
</comment>
<comment type="subcellular location">
    <subcellularLocation>
        <location evidence="1">Endoplasmic reticulum membrane</location>
        <topology evidence="1">Multi-pass membrane protein</topology>
    </subcellularLocation>
</comment>
<evidence type="ECO:0000256" key="9">
    <source>
        <dbReference type="ARBA" id="ARBA00023136"/>
    </source>
</evidence>
<keyword evidence="7 12" id="KW-1133">Transmembrane helix</keyword>
<keyword evidence="5 10" id="KW-0812">Transmembrane</keyword>
<dbReference type="OrthoDB" id="537032at2759"/>
<accession>A0A3S0ZCV5</accession>
<protein>
    <recommendedName>
        <fullName evidence="13">TLC domain-containing protein</fullName>
    </recommendedName>
</protein>
<proteinExistence type="predicted"/>
<comment type="pathway">
    <text evidence="2">Lipid metabolism; sphingolipid metabolism.</text>
</comment>
<dbReference type="GO" id="GO:0050291">
    <property type="term" value="F:sphingosine N-acyltransferase activity"/>
    <property type="evidence" value="ECO:0007669"/>
    <property type="project" value="InterPro"/>
</dbReference>
<dbReference type="InterPro" id="IPR001356">
    <property type="entry name" value="HD"/>
</dbReference>
<dbReference type="InterPro" id="IPR009057">
    <property type="entry name" value="Homeodomain-like_sf"/>
</dbReference>
<name>A0A3S0ZCV5_ELYCH</name>
<feature type="transmembrane region" description="Helical" evidence="12">
    <location>
        <begin position="215"/>
        <end position="231"/>
    </location>
</feature>
<dbReference type="UniPathway" id="UPA00222"/>
<feature type="domain" description="TLC" evidence="13">
    <location>
        <begin position="135"/>
        <end position="338"/>
    </location>
</feature>
<feature type="transmembrane region" description="Helical" evidence="12">
    <location>
        <begin position="267"/>
        <end position="289"/>
    </location>
</feature>
<dbReference type="PIRSF" id="PIRSF005225">
    <property type="entry name" value="LAG1_LAC1"/>
    <property type="match status" value="1"/>
</dbReference>
<dbReference type="PROSITE" id="PS50922">
    <property type="entry name" value="TLC"/>
    <property type="match status" value="1"/>
</dbReference>
<gene>
    <name evidence="14" type="ORF">EGW08_017417</name>
</gene>
<dbReference type="CDD" id="cd00086">
    <property type="entry name" value="homeodomain"/>
    <property type="match status" value="1"/>
</dbReference>
<evidence type="ECO:0000313" key="15">
    <source>
        <dbReference type="Proteomes" id="UP000271974"/>
    </source>
</evidence>
<dbReference type="Gene3D" id="1.10.10.60">
    <property type="entry name" value="Homeodomain-like"/>
    <property type="match status" value="1"/>
</dbReference>
<dbReference type="Proteomes" id="UP000271974">
    <property type="component" value="Unassembled WGS sequence"/>
</dbReference>
<evidence type="ECO:0000256" key="1">
    <source>
        <dbReference type="ARBA" id="ARBA00004477"/>
    </source>
</evidence>
<keyword evidence="8" id="KW-0443">Lipid metabolism</keyword>
<dbReference type="GO" id="GO:0046513">
    <property type="term" value="P:ceramide biosynthetic process"/>
    <property type="evidence" value="ECO:0007669"/>
    <property type="project" value="InterPro"/>
</dbReference>
<comment type="caution">
    <text evidence="14">The sequence shown here is derived from an EMBL/GenBank/DDBJ whole genome shotgun (WGS) entry which is preliminary data.</text>
</comment>
<keyword evidence="9 10" id="KW-0472">Membrane</keyword>
<dbReference type="STRING" id="188477.A0A3S0ZCV5"/>
<evidence type="ECO:0000256" key="3">
    <source>
        <dbReference type="ARBA" id="ARBA00004991"/>
    </source>
</evidence>
<keyword evidence="4" id="KW-0808">Transferase</keyword>
<keyword evidence="6" id="KW-0256">Endoplasmic reticulum</keyword>
<evidence type="ECO:0000256" key="10">
    <source>
        <dbReference type="PROSITE-ProRule" id="PRU00205"/>
    </source>
</evidence>
<dbReference type="InterPro" id="IPR006634">
    <property type="entry name" value="TLC-dom"/>
</dbReference>
<feature type="transmembrane region" description="Helical" evidence="12">
    <location>
        <begin position="309"/>
        <end position="334"/>
    </location>
</feature>
<keyword evidence="15" id="KW-1185">Reference proteome</keyword>
<dbReference type="Pfam" id="PF03798">
    <property type="entry name" value="TRAM_LAG1_CLN8"/>
    <property type="match status" value="1"/>
</dbReference>
<feature type="transmembrane region" description="Helical" evidence="12">
    <location>
        <begin position="184"/>
        <end position="203"/>
    </location>
</feature>
<dbReference type="GO" id="GO:0003677">
    <property type="term" value="F:DNA binding"/>
    <property type="evidence" value="ECO:0007669"/>
    <property type="project" value="InterPro"/>
</dbReference>
<dbReference type="SMART" id="SM00724">
    <property type="entry name" value="TLC"/>
    <property type="match status" value="1"/>
</dbReference>
<reference evidence="14 15" key="1">
    <citation type="submission" date="2019-01" db="EMBL/GenBank/DDBJ databases">
        <title>A draft genome assembly of the solar-powered sea slug Elysia chlorotica.</title>
        <authorList>
            <person name="Cai H."/>
            <person name="Li Q."/>
            <person name="Fang X."/>
            <person name="Li J."/>
            <person name="Curtis N.E."/>
            <person name="Altenburger A."/>
            <person name="Shibata T."/>
            <person name="Feng M."/>
            <person name="Maeda T."/>
            <person name="Schwartz J.A."/>
            <person name="Shigenobu S."/>
            <person name="Lundholm N."/>
            <person name="Nishiyama T."/>
            <person name="Yang H."/>
            <person name="Hasebe M."/>
            <person name="Li S."/>
            <person name="Pierce S.K."/>
            <person name="Wang J."/>
        </authorList>
    </citation>
    <scope>NUCLEOTIDE SEQUENCE [LARGE SCALE GENOMIC DNA]</scope>
    <source>
        <strain evidence="14">EC2010</strain>
        <tissue evidence="14">Whole organism of an adult</tissue>
    </source>
</reference>
<evidence type="ECO:0000256" key="4">
    <source>
        <dbReference type="ARBA" id="ARBA00022679"/>
    </source>
</evidence>
<evidence type="ECO:0000259" key="13">
    <source>
        <dbReference type="PROSITE" id="PS50922"/>
    </source>
</evidence>
<evidence type="ECO:0000313" key="14">
    <source>
        <dbReference type="EMBL" id="RUS74827.1"/>
    </source>
</evidence>
<evidence type="ECO:0000256" key="5">
    <source>
        <dbReference type="ARBA" id="ARBA00022692"/>
    </source>
</evidence>
<dbReference type="PANTHER" id="PTHR12560">
    <property type="entry name" value="LONGEVITY ASSURANCE FACTOR 1 LAG1"/>
    <property type="match status" value="1"/>
</dbReference>
<evidence type="ECO:0000256" key="6">
    <source>
        <dbReference type="ARBA" id="ARBA00022824"/>
    </source>
</evidence>
<evidence type="ECO:0000256" key="7">
    <source>
        <dbReference type="ARBA" id="ARBA00022989"/>
    </source>
</evidence>
<dbReference type="InterPro" id="IPR016439">
    <property type="entry name" value="Lag1/Lac1-like"/>
</dbReference>
<evidence type="ECO:0000256" key="12">
    <source>
        <dbReference type="SAM" id="Phobius"/>
    </source>
</evidence>
<evidence type="ECO:0000256" key="11">
    <source>
        <dbReference type="SAM" id="MobiDB-lite"/>
    </source>
</evidence>